<name>I9P0V8_9ALTE</name>
<dbReference type="Proteomes" id="UP000035062">
    <property type="component" value="Unassembled WGS sequence"/>
</dbReference>
<dbReference type="STRING" id="1195246.AGRI_11222"/>
<evidence type="ECO:0000313" key="3">
    <source>
        <dbReference type="Proteomes" id="UP000035062"/>
    </source>
</evidence>
<protein>
    <submittedName>
        <fullName evidence="2">Uncharacterized protein</fullName>
    </submittedName>
</protein>
<comment type="caution">
    <text evidence="2">The sequence shown here is derived from an EMBL/GenBank/DDBJ whole genome shotgun (WGS) entry which is preliminary data.</text>
</comment>
<accession>I9P0V8</accession>
<organism evidence="2 3">
    <name type="scientific">Alishewanella agri BL06</name>
    <dbReference type="NCBI Taxonomy" id="1195246"/>
    <lineage>
        <taxon>Bacteria</taxon>
        <taxon>Pseudomonadati</taxon>
        <taxon>Pseudomonadota</taxon>
        <taxon>Gammaproteobacteria</taxon>
        <taxon>Alteromonadales</taxon>
        <taxon>Alteromonadaceae</taxon>
        <taxon>Alishewanella</taxon>
    </lineage>
</organism>
<sequence>MQGLNGWQRIYIVIVVSWLSYLAYIAYSQFTVAESRIAELQAAVERYQNHQEDTTVLANGSVITHHLSGPGPEQWLANYQAQLTQVTEAKRQNLIFILVLATLPPLLIYLILSWIVAGFRQHKPRAS</sequence>
<feature type="transmembrane region" description="Helical" evidence="1">
    <location>
        <begin position="94"/>
        <end position="117"/>
    </location>
</feature>
<keyword evidence="1" id="KW-0812">Transmembrane</keyword>
<gene>
    <name evidence="2" type="ORF">AGRI_11222</name>
</gene>
<evidence type="ECO:0000313" key="2">
    <source>
        <dbReference type="EMBL" id="EIW88369.1"/>
    </source>
</evidence>
<dbReference type="EMBL" id="AKKU01000020">
    <property type="protein sequence ID" value="EIW88369.1"/>
    <property type="molecule type" value="Genomic_DNA"/>
</dbReference>
<dbReference type="AlphaFoldDB" id="I9P0V8"/>
<feature type="transmembrane region" description="Helical" evidence="1">
    <location>
        <begin position="6"/>
        <end position="27"/>
    </location>
</feature>
<dbReference type="RefSeq" id="WP_008985073.1">
    <property type="nucleotide sequence ID" value="NZ_AKKU01000020.1"/>
</dbReference>
<keyword evidence="3" id="KW-1185">Reference proteome</keyword>
<reference evidence="2 3" key="1">
    <citation type="journal article" date="2012" name="J. Bacteriol.">
        <title>Genome Sequence of Pectin-Degrading Alishewanella agri, Isolated from Landfill Soil.</title>
        <authorList>
            <person name="Kim J."/>
            <person name="Jung J."/>
            <person name="Sung J.S."/>
            <person name="Chun J."/>
            <person name="Park W."/>
        </authorList>
    </citation>
    <scope>NUCLEOTIDE SEQUENCE [LARGE SCALE GENOMIC DNA]</scope>
    <source>
        <strain evidence="2 3">BL06</strain>
    </source>
</reference>
<keyword evidence="1" id="KW-0472">Membrane</keyword>
<keyword evidence="1" id="KW-1133">Transmembrane helix</keyword>
<dbReference type="PATRIC" id="fig|1195246.3.peg.2226"/>
<proteinExistence type="predicted"/>
<evidence type="ECO:0000256" key="1">
    <source>
        <dbReference type="SAM" id="Phobius"/>
    </source>
</evidence>